<dbReference type="InterPro" id="IPR018060">
    <property type="entry name" value="HTH_AraC"/>
</dbReference>
<comment type="caution">
    <text evidence="4">The sequence shown here is derived from an EMBL/GenBank/DDBJ whole genome shotgun (WGS) entry which is preliminary data.</text>
</comment>
<name>A0ABS6K3E8_9FIRM</name>
<feature type="domain" description="HTH araC/xylS-type" evidence="3">
    <location>
        <begin position="220"/>
        <end position="319"/>
    </location>
</feature>
<gene>
    <name evidence="4" type="ORF">KTH90_03355</name>
</gene>
<evidence type="ECO:0000313" key="5">
    <source>
        <dbReference type="Proteomes" id="UP001314681"/>
    </source>
</evidence>
<evidence type="ECO:0000256" key="2">
    <source>
        <dbReference type="ARBA" id="ARBA00023163"/>
    </source>
</evidence>
<organism evidence="4 5">
    <name type="scientific">Diplocloster modestus</name>
    <dbReference type="NCBI Taxonomy" id="2850322"/>
    <lineage>
        <taxon>Bacteria</taxon>
        <taxon>Bacillati</taxon>
        <taxon>Bacillota</taxon>
        <taxon>Clostridia</taxon>
        <taxon>Lachnospirales</taxon>
        <taxon>Lachnospiraceae</taxon>
        <taxon>Diplocloster</taxon>
    </lineage>
</organism>
<dbReference type="EMBL" id="JAHQCX010000002">
    <property type="protein sequence ID" value="MBU9725044.1"/>
    <property type="molecule type" value="Genomic_DNA"/>
</dbReference>
<dbReference type="Pfam" id="PF12833">
    <property type="entry name" value="HTH_18"/>
    <property type="match status" value="1"/>
</dbReference>
<dbReference type="Gene3D" id="1.10.10.60">
    <property type="entry name" value="Homeodomain-like"/>
    <property type="match status" value="1"/>
</dbReference>
<reference evidence="4 5" key="1">
    <citation type="submission" date="2021-06" db="EMBL/GenBank/DDBJ databases">
        <title>Description of novel taxa of the family Lachnospiraceae.</title>
        <authorList>
            <person name="Chaplin A.V."/>
            <person name="Sokolova S.R."/>
            <person name="Pikina A.P."/>
            <person name="Korzhanova M."/>
            <person name="Belova V."/>
            <person name="Korostin D."/>
            <person name="Efimov B.A."/>
        </authorList>
    </citation>
    <scope>NUCLEOTIDE SEQUENCE [LARGE SCALE GENOMIC DNA]</scope>
    <source>
        <strain evidence="4 5">ASD4241</strain>
    </source>
</reference>
<dbReference type="SUPFAM" id="SSF46689">
    <property type="entry name" value="Homeodomain-like"/>
    <property type="match status" value="1"/>
</dbReference>
<dbReference type="InterPro" id="IPR053142">
    <property type="entry name" value="PchR_regulatory_protein"/>
</dbReference>
<protein>
    <submittedName>
        <fullName evidence="4">AraC family transcriptional regulator</fullName>
    </submittedName>
</protein>
<dbReference type="PROSITE" id="PS01124">
    <property type="entry name" value="HTH_ARAC_FAMILY_2"/>
    <property type="match status" value="1"/>
</dbReference>
<accession>A0ABS6K3E8</accession>
<dbReference type="InterPro" id="IPR009057">
    <property type="entry name" value="Homeodomain-like_sf"/>
</dbReference>
<dbReference type="PANTHER" id="PTHR47893:SF1">
    <property type="entry name" value="REGULATORY PROTEIN PCHR"/>
    <property type="match status" value="1"/>
</dbReference>
<evidence type="ECO:0000313" key="4">
    <source>
        <dbReference type="EMBL" id="MBU9725044.1"/>
    </source>
</evidence>
<dbReference type="Proteomes" id="UP001314681">
    <property type="component" value="Unassembled WGS sequence"/>
</dbReference>
<keyword evidence="2" id="KW-0804">Transcription</keyword>
<keyword evidence="5" id="KW-1185">Reference proteome</keyword>
<evidence type="ECO:0000256" key="1">
    <source>
        <dbReference type="ARBA" id="ARBA00023015"/>
    </source>
</evidence>
<dbReference type="RefSeq" id="WP_158349711.1">
    <property type="nucleotide sequence ID" value="NZ_JAHQCX010000002.1"/>
</dbReference>
<sequence>MHIFSQYERAFQGYHFEASSVNDEEMLLTVENESGRGTMCCYEALPGALLVYHDFKMGSCYQKVEPVRGFLQINHCRSGCFEFELAGGARSFIGEGDLAVNNPEILTVVNSRFPLRRYEGIMIMLELESASEWLKQNASWTDLDLYGVKEKLKKYGDVFLMRANTSIGHIFDEFYQVDERIRRPYSILKIAELLLYLSLVSKEEQRHLPRFSPQVVEGTKQVYAYLSQNPLSRLTLAELSARFRVAQTSLKSCFKAIYGQTPCAFVRAERIQIGARLLVEDPEMTIQEVALQAGYENPSKFARAFHAKTNETPFVYRNRRMVGD</sequence>
<proteinExistence type="predicted"/>
<evidence type="ECO:0000259" key="3">
    <source>
        <dbReference type="PROSITE" id="PS01124"/>
    </source>
</evidence>
<dbReference type="SMART" id="SM00342">
    <property type="entry name" value="HTH_ARAC"/>
    <property type="match status" value="1"/>
</dbReference>
<dbReference type="PANTHER" id="PTHR47893">
    <property type="entry name" value="REGULATORY PROTEIN PCHR"/>
    <property type="match status" value="1"/>
</dbReference>
<keyword evidence="1" id="KW-0805">Transcription regulation</keyword>